<proteinExistence type="predicted"/>
<comment type="caution">
    <text evidence="2">The sequence shown here is derived from an EMBL/GenBank/DDBJ whole genome shotgun (WGS) entry which is preliminary data.</text>
</comment>
<feature type="compositionally biased region" description="Basic and acidic residues" evidence="1">
    <location>
        <begin position="40"/>
        <end position="53"/>
    </location>
</feature>
<dbReference type="EMBL" id="JACEIK010003923">
    <property type="protein sequence ID" value="MCD9643556.1"/>
    <property type="molecule type" value="Genomic_DNA"/>
</dbReference>
<evidence type="ECO:0000313" key="2">
    <source>
        <dbReference type="EMBL" id="MCD9643556.1"/>
    </source>
</evidence>
<feature type="non-terminal residue" evidence="2">
    <location>
        <position position="1"/>
    </location>
</feature>
<evidence type="ECO:0000256" key="1">
    <source>
        <dbReference type="SAM" id="MobiDB-lite"/>
    </source>
</evidence>
<name>A0ABS8V8R1_DATST</name>
<evidence type="ECO:0000313" key="3">
    <source>
        <dbReference type="Proteomes" id="UP000823775"/>
    </source>
</evidence>
<sequence>ELSRAIGGLAPPLEQVNGRQAEDGFEISGGSQRQASRALMDSHEDGCSSDEHSGNYPIFVPDGQHATMGSNHLS</sequence>
<keyword evidence="3" id="KW-1185">Reference proteome</keyword>
<gene>
    <name evidence="2" type="ORF">HAX54_031139</name>
</gene>
<reference evidence="2 3" key="1">
    <citation type="journal article" date="2021" name="BMC Genomics">
        <title>Datura genome reveals duplications of psychoactive alkaloid biosynthetic genes and high mutation rate following tissue culture.</title>
        <authorList>
            <person name="Rajewski A."/>
            <person name="Carter-House D."/>
            <person name="Stajich J."/>
            <person name="Litt A."/>
        </authorList>
    </citation>
    <scope>NUCLEOTIDE SEQUENCE [LARGE SCALE GENOMIC DNA]</scope>
    <source>
        <strain evidence="2">AR-01</strain>
    </source>
</reference>
<dbReference type="Proteomes" id="UP000823775">
    <property type="component" value="Unassembled WGS sequence"/>
</dbReference>
<feature type="region of interest" description="Disordered" evidence="1">
    <location>
        <begin position="1"/>
        <end position="74"/>
    </location>
</feature>
<accession>A0ABS8V8R1</accession>
<organism evidence="2 3">
    <name type="scientific">Datura stramonium</name>
    <name type="common">Jimsonweed</name>
    <name type="synonym">Common thornapple</name>
    <dbReference type="NCBI Taxonomy" id="4076"/>
    <lineage>
        <taxon>Eukaryota</taxon>
        <taxon>Viridiplantae</taxon>
        <taxon>Streptophyta</taxon>
        <taxon>Embryophyta</taxon>
        <taxon>Tracheophyta</taxon>
        <taxon>Spermatophyta</taxon>
        <taxon>Magnoliopsida</taxon>
        <taxon>eudicotyledons</taxon>
        <taxon>Gunneridae</taxon>
        <taxon>Pentapetalae</taxon>
        <taxon>asterids</taxon>
        <taxon>lamiids</taxon>
        <taxon>Solanales</taxon>
        <taxon>Solanaceae</taxon>
        <taxon>Solanoideae</taxon>
        <taxon>Datureae</taxon>
        <taxon>Datura</taxon>
    </lineage>
</organism>
<protein>
    <submittedName>
        <fullName evidence="2">Uncharacterized protein</fullName>
    </submittedName>
</protein>